<name>A0ABX1TQH3_9GAMM</name>
<dbReference type="InterPro" id="IPR023346">
    <property type="entry name" value="Lysozyme-like_dom_sf"/>
</dbReference>
<protein>
    <submittedName>
        <fullName evidence="5">Lytic transglycosylase</fullName>
    </submittedName>
</protein>
<comment type="similarity">
    <text evidence="1">Belongs to the transglycosylase Slt family.</text>
</comment>
<dbReference type="PROSITE" id="PS51257">
    <property type="entry name" value="PROKAR_LIPOPROTEIN"/>
    <property type="match status" value="1"/>
</dbReference>
<feature type="domain" description="Transglycosylase SLT" evidence="4">
    <location>
        <begin position="162"/>
        <end position="256"/>
    </location>
</feature>
<evidence type="ECO:0000256" key="3">
    <source>
        <dbReference type="SAM" id="SignalP"/>
    </source>
</evidence>
<evidence type="ECO:0000256" key="1">
    <source>
        <dbReference type="ARBA" id="ARBA00007734"/>
    </source>
</evidence>
<dbReference type="Proteomes" id="UP000760480">
    <property type="component" value="Unassembled WGS sequence"/>
</dbReference>
<dbReference type="PANTHER" id="PTHR37423:SF2">
    <property type="entry name" value="MEMBRANE-BOUND LYTIC MUREIN TRANSGLYCOSYLASE C"/>
    <property type="match status" value="1"/>
</dbReference>
<dbReference type="Pfam" id="PF08238">
    <property type="entry name" value="Sel1"/>
    <property type="match status" value="2"/>
</dbReference>
<feature type="region of interest" description="Disordered" evidence="2">
    <location>
        <begin position="279"/>
        <end position="299"/>
    </location>
</feature>
<accession>A0ABX1TQH3</accession>
<dbReference type="PANTHER" id="PTHR37423">
    <property type="entry name" value="SOLUBLE LYTIC MUREIN TRANSGLYCOSYLASE-RELATED"/>
    <property type="match status" value="1"/>
</dbReference>
<gene>
    <name evidence="5" type="ORF">E4P82_17040</name>
</gene>
<reference evidence="5 6" key="1">
    <citation type="submission" date="2019-03" db="EMBL/GenBank/DDBJ databases">
        <title>Metabolic reconstructions from genomes of highly enriched 'Candidatus Accumulibacter' and 'Candidatus Competibacter' bioreactor populations.</title>
        <authorList>
            <person name="Annavajhala M.K."/>
            <person name="Welles L."/>
            <person name="Abbas B."/>
            <person name="Sorokin D."/>
            <person name="Park H."/>
            <person name="Van Loosdrecht M."/>
            <person name="Chandran K."/>
        </authorList>
    </citation>
    <scope>NUCLEOTIDE SEQUENCE [LARGE SCALE GENOMIC DNA]</scope>
    <source>
        <strain evidence="5 6">SBR_G</strain>
    </source>
</reference>
<dbReference type="InterPro" id="IPR006597">
    <property type="entry name" value="Sel1-like"/>
</dbReference>
<comment type="caution">
    <text evidence="5">The sequence shown here is derived from an EMBL/GenBank/DDBJ whole genome shotgun (WGS) entry which is preliminary data.</text>
</comment>
<dbReference type="SUPFAM" id="SSF81901">
    <property type="entry name" value="HCP-like"/>
    <property type="match status" value="1"/>
</dbReference>
<dbReference type="SUPFAM" id="SSF53955">
    <property type="entry name" value="Lysozyme-like"/>
    <property type="match status" value="1"/>
</dbReference>
<dbReference type="Pfam" id="PF01464">
    <property type="entry name" value="SLT"/>
    <property type="match status" value="1"/>
</dbReference>
<dbReference type="CDD" id="cd00254">
    <property type="entry name" value="LT-like"/>
    <property type="match status" value="1"/>
</dbReference>
<dbReference type="Gene3D" id="1.25.40.10">
    <property type="entry name" value="Tetratricopeptide repeat domain"/>
    <property type="match status" value="1"/>
</dbReference>
<proteinExistence type="inferred from homology"/>
<sequence>MKLRRYPGFWVLGLCAASACGAEGNPDWIKLVRETPAVQTEWAARYEHGEGVIQDFARAMRLYCAAARRGHVAAQYQLGWMYANGRGVTRDDAQAAAWFRLAAARGDVPAQRMLDLTNDPTKTVRASCQEPVDPTRQPAPARWVRSGPPAPEQAKIEALVRRMAPDYGLQPALVLAVIEAESNFDSQALSPKNAQGLMQLIPGTAERFGVRDPYDPVQNLRGGMAYLRWLLAYFQGDVRLTLAGYNAGEGTVVRYGDVPPYAETRAYVDRITRAYGQLKHPPVAPVTPPAPLKRPPADSASVPAALLVATRPRR</sequence>
<dbReference type="SMART" id="SM00671">
    <property type="entry name" value="SEL1"/>
    <property type="match status" value="2"/>
</dbReference>
<feature type="compositionally biased region" description="Pro residues" evidence="2">
    <location>
        <begin position="282"/>
        <end position="294"/>
    </location>
</feature>
<feature type="chain" id="PRO_5045500467" evidence="3">
    <location>
        <begin position="22"/>
        <end position="314"/>
    </location>
</feature>
<dbReference type="InterPro" id="IPR008258">
    <property type="entry name" value="Transglycosylase_SLT_dom_1"/>
</dbReference>
<dbReference type="InterPro" id="IPR011990">
    <property type="entry name" value="TPR-like_helical_dom_sf"/>
</dbReference>
<feature type="region of interest" description="Disordered" evidence="2">
    <location>
        <begin position="127"/>
        <end position="149"/>
    </location>
</feature>
<evidence type="ECO:0000313" key="6">
    <source>
        <dbReference type="Proteomes" id="UP000760480"/>
    </source>
</evidence>
<evidence type="ECO:0000259" key="4">
    <source>
        <dbReference type="Pfam" id="PF01464"/>
    </source>
</evidence>
<dbReference type="EMBL" id="SPMZ01000061">
    <property type="protein sequence ID" value="NMQ20749.1"/>
    <property type="molecule type" value="Genomic_DNA"/>
</dbReference>
<dbReference type="Gene3D" id="1.10.530.10">
    <property type="match status" value="1"/>
</dbReference>
<dbReference type="RefSeq" id="WP_169250015.1">
    <property type="nucleotide sequence ID" value="NZ_SPMZ01000061.1"/>
</dbReference>
<evidence type="ECO:0000313" key="5">
    <source>
        <dbReference type="EMBL" id="NMQ20749.1"/>
    </source>
</evidence>
<feature type="signal peptide" evidence="3">
    <location>
        <begin position="1"/>
        <end position="21"/>
    </location>
</feature>
<organism evidence="5 6">
    <name type="scientific">Candidatus Competibacter phosphatis</name>
    <dbReference type="NCBI Taxonomy" id="221280"/>
    <lineage>
        <taxon>Bacteria</taxon>
        <taxon>Pseudomonadati</taxon>
        <taxon>Pseudomonadota</taxon>
        <taxon>Gammaproteobacteria</taxon>
        <taxon>Candidatus Competibacteraceae</taxon>
        <taxon>Candidatus Competibacter</taxon>
    </lineage>
</organism>
<keyword evidence="6" id="KW-1185">Reference proteome</keyword>
<evidence type="ECO:0000256" key="2">
    <source>
        <dbReference type="SAM" id="MobiDB-lite"/>
    </source>
</evidence>
<keyword evidence="3" id="KW-0732">Signal</keyword>